<protein>
    <submittedName>
        <fullName evidence="4">GNAT family N-acetyltransferase</fullName>
        <ecNumber evidence="4">2.3.1.-</ecNumber>
    </submittedName>
</protein>
<feature type="domain" description="N-acetyltransferase" evidence="3">
    <location>
        <begin position="10"/>
        <end position="147"/>
    </location>
</feature>
<evidence type="ECO:0000313" key="5">
    <source>
        <dbReference type="Proteomes" id="UP001344632"/>
    </source>
</evidence>
<keyword evidence="1 4" id="KW-0808">Transferase</keyword>
<proteinExistence type="predicted"/>
<dbReference type="InterPro" id="IPR000182">
    <property type="entry name" value="GNAT_dom"/>
</dbReference>
<gene>
    <name evidence="4" type="ORF">P4H66_13190</name>
</gene>
<accession>A0ABU6GQ02</accession>
<evidence type="ECO:0000256" key="1">
    <source>
        <dbReference type="ARBA" id="ARBA00022679"/>
    </source>
</evidence>
<reference evidence="4 5" key="1">
    <citation type="submission" date="2023-03" db="EMBL/GenBank/DDBJ databases">
        <title>Bacillus Genome Sequencing.</title>
        <authorList>
            <person name="Dunlap C."/>
        </authorList>
    </citation>
    <scope>NUCLEOTIDE SEQUENCE [LARGE SCALE GENOMIC DNA]</scope>
    <source>
        <strain evidence="4 5">BD-525</strain>
    </source>
</reference>
<dbReference type="GO" id="GO:0016746">
    <property type="term" value="F:acyltransferase activity"/>
    <property type="evidence" value="ECO:0007669"/>
    <property type="project" value="UniProtKB-KW"/>
</dbReference>
<organism evidence="4 5">
    <name type="scientific">Paenibacillus dokdonensis</name>
    <dbReference type="NCBI Taxonomy" id="2567944"/>
    <lineage>
        <taxon>Bacteria</taxon>
        <taxon>Bacillati</taxon>
        <taxon>Bacillota</taxon>
        <taxon>Bacilli</taxon>
        <taxon>Bacillales</taxon>
        <taxon>Paenibacillaceae</taxon>
        <taxon>Paenibacillus</taxon>
    </lineage>
</organism>
<keyword evidence="5" id="KW-1185">Reference proteome</keyword>
<dbReference type="Pfam" id="PF13673">
    <property type="entry name" value="Acetyltransf_10"/>
    <property type="match status" value="1"/>
</dbReference>
<name>A0ABU6GQ02_9BACL</name>
<evidence type="ECO:0000256" key="2">
    <source>
        <dbReference type="ARBA" id="ARBA00023315"/>
    </source>
</evidence>
<dbReference type="SUPFAM" id="SSF55729">
    <property type="entry name" value="Acyl-CoA N-acyltransferases (Nat)"/>
    <property type="match status" value="1"/>
</dbReference>
<comment type="caution">
    <text evidence="4">The sequence shown here is derived from an EMBL/GenBank/DDBJ whole genome shotgun (WGS) entry which is preliminary data.</text>
</comment>
<dbReference type="PANTHER" id="PTHR43800">
    <property type="entry name" value="PEPTIDYL-LYSINE N-ACETYLTRANSFERASE YJAB"/>
    <property type="match status" value="1"/>
</dbReference>
<dbReference type="InterPro" id="IPR016181">
    <property type="entry name" value="Acyl_CoA_acyltransferase"/>
</dbReference>
<dbReference type="PANTHER" id="PTHR43800:SF1">
    <property type="entry name" value="PEPTIDYL-LYSINE N-ACETYLTRANSFERASE YJAB"/>
    <property type="match status" value="1"/>
</dbReference>
<dbReference type="EMBL" id="JARLKZ010000008">
    <property type="protein sequence ID" value="MEC0240805.1"/>
    <property type="molecule type" value="Genomic_DNA"/>
</dbReference>
<dbReference type="EC" id="2.3.1.-" evidence="4"/>
<keyword evidence="2 4" id="KW-0012">Acyltransferase</keyword>
<dbReference type="Proteomes" id="UP001344632">
    <property type="component" value="Unassembled WGS sequence"/>
</dbReference>
<evidence type="ECO:0000313" key="4">
    <source>
        <dbReference type="EMBL" id="MEC0240805.1"/>
    </source>
</evidence>
<evidence type="ECO:0000259" key="3">
    <source>
        <dbReference type="PROSITE" id="PS51186"/>
    </source>
</evidence>
<dbReference type="PROSITE" id="PS51186">
    <property type="entry name" value="GNAT"/>
    <property type="match status" value="1"/>
</dbReference>
<sequence>MNNIFKPFEDEFDELVDVWEASVRATHDFLQETDIQWFRPKVRNEYLYAVGLHAFRREDGKIQGFIGVLDGKIEMLFIAPDARGQGIGKKLLSYAVNNLGATELDVNEQNPQAVGFYLHQGFKVVGRSPLDGMGKPFPLLHMKLTAVNHQL</sequence>
<dbReference type="RefSeq" id="WP_326088565.1">
    <property type="nucleotide sequence ID" value="NZ_JARLKZ010000008.1"/>
</dbReference>
<dbReference type="CDD" id="cd04301">
    <property type="entry name" value="NAT_SF"/>
    <property type="match status" value="1"/>
</dbReference>
<dbReference type="Gene3D" id="3.40.630.30">
    <property type="match status" value="1"/>
</dbReference>